<proteinExistence type="predicted"/>
<sequence length="380" mass="44239">MLNFAEKILAMLQFNFKRPLQEVLSRLLLRTFPGIDKVWLIAEDAESENFNLFEANQHNQKAQLVNKVQVKKNNYLNSKNFYRWTSLNETPLTADKEAQKQFNIFDEYKNRILHLYIPPVDDQFIVLYIFFNERQALTGARADSRLSTEHKELVAHTIYHLLNYECERYSSDNRVADHIRNMQQRMSSARQSTGQEDFMEAYIEEYLVQAAQKHGYTIQINKNALNYLTNQQLSPSELKQILEEAIAWLSNFGTDEEVLTIEEAHVIKPAQATPQMHGNHDHRHDGKYNRTFDLLEKLEAAGQRVVQNGQRLTGVNVGLAWEPSISAPAITDALRKHRQKIQTLARLYPDRWQVMRTQFKPLHNVLESNDEILPGEMQSA</sequence>
<evidence type="ECO:0000313" key="2">
    <source>
        <dbReference type="Proteomes" id="UP000064893"/>
    </source>
</evidence>
<name>A0A0S2HUI4_9BACT</name>
<gene>
    <name evidence="1" type="ORF">L21SP5_00047</name>
</gene>
<accession>A0A0S2HUI4</accession>
<keyword evidence="2" id="KW-1185">Reference proteome</keyword>
<reference evidence="1 2" key="1">
    <citation type="submission" date="2015-11" db="EMBL/GenBank/DDBJ databases">
        <title>Description and complete genome sequence of a novel strain predominating in hypersaline microbial mats and representing a new family of the Bacteriodetes phylum.</title>
        <authorList>
            <person name="Spring S."/>
            <person name="Bunk B."/>
            <person name="Sproer C."/>
            <person name="Klenk H.-P."/>
        </authorList>
    </citation>
    <scope>NUCLEOTIDE SEQUENCE [LARGE SCALE GENOMIC DNA]</scope>
    <source>
        <strain evidence="1 2">L21-Spi-D4</strain>
    </source>
</reference>
<protein>
    <submittedName>
        <fullName evidence="1">Uncharacterized protein</fullName>
    </submittedName>
</protein>
<dbReference type="KEGG" id="blq:L21SP5_00047"/>
<dbReference type="EMBL" id="CP013118">
    <property type="protein sequence ID" value="ALO13729.1"/>
    <property type="molecule type" value="Genomic_DNA"/>
</dbReference>
<dbReference type="AlphaFoldDB" id="A0A0S2HUI4"/>
<organism evidence="1 2">
    <name type="scientific">Salinivirga cyanobacteriivorans</name>
    <dbReference type="NCBI Taxonomy" id="1307839"/>
    <lineage>
        <taxon>Bacteria</taxon>
        <taxon>Pseudomonadati</taxon>
        <taxon>Bacteroidota</taxon>
        <taxon>Bacteroidia</taxon>
        <taxon>Bacteroidales</taxon>
        <taxon>Salinivirgaceae</taxon>
        <taxon>Salinivirga</taxon>
    </lineage>
</organism>
<dbReference type="Proteomes" id="UP000064893">
    <property type="component" value="Chromosome"/>
</dbReference>
<evidence type="ECO:0000313" key="1">
    <source>
        <dbReference type="EMBL" id="ALO13729.1"/>
    </source>
</evidence>